<dbReference type="Gene3D" id="3.20.20.80">
    <property type="entry name" value="Glycosidases"/>
    <property type="match status" value="1"/>
</dbReference>
<dbReference type="Pfam" id="PF13802">
    <property type="entry name" value="Gal_mutarotas_2"/>
    <property type="match status" value="1"/>
</dbReference>
<dbReference type="PANTHER" id="PTHR22762">
    <property type="entry name" value="ALPHA-GLUCOSIDASE"/>
    <property type="match status" value="1"/>
</dbReference>
<feature type="domain" description="DUF5110" evidence="7">
    <location>
        <begin position="707"/>
        <end position="746"/>
    </location>
</feature>
<dbReference type="CDD" id="cd14752">
    <property type="entry name" value="GH31_N"/>
    <property type="match status" value="1"/>
</dbReference>
<comment type="caution">
    <text evidence="9">The sequence shown here is derived from an EMBL/GenBank/DDBJ whole genome shotgun (WGS) entry which is preliminary data.</text>
</comment>
<keyword evidence="2 4" id="KW-0378">Hydrolase</keyword>
<evidence type="ECO:0000259" key="5">
    <source>
        <dbReference type="Pfam" id="PF01055"/>
    </source>
</evidence>
<dbReference type="InterPro" id="IPR013780">
    <property type="entry name" value="Glyco_hydro_b"/>
</dbReference>
<dbReference type="Proteomes" id="UP000241848">
    <property type="component" value="Unassembled WGS sequence"/>
</dbReference>
<gene>
    <name evidence="9" type="ORF">C7B45_07415</name>
</gene>
<evidence type="ECO:0000256" key="3">
    <source>
        <dbReference type="ARBA" id="ARBA00023295"/>
    </source>
</evidence>
<dbReference type="Pfam" id="PF01055">
    <property type="entry name" value="Glyco_hydro_31_2nd"/>
    <property type="match status" value="1"/>
</dbReference>
<dbReference type="PANTHER" id="PTHR22762:SF166">
    <property type="entry name" value="ALPHA-GLUCOSIDASE"/>
    <property type="match status" value="1"/>
</dbReference>
<evidence type="ECO:0000259" key="7">
    <source>
        <dbReference type="Pfam" id="PF17137"/>
    </source>
</evidence>
<feature type="domain" description="Glycoside hydrolase family 31 N-terminal" evidence="6">
    <location>
        <begin position="69"/>
        <end position="205"/>
    </location>
</feature>
<name>A0A2T2WJC6_9FIRM</name>
<protein>
    <submittedName>
        <fullName evidence="9">Alpha-glucosidase</fullName>
    </submittedName>
</protein>
<feature type="domain" description="Glycoside hydrolase family 31 TIM barrel" evidence="5">
    <location>
        <begin position="247"/>
        <end position="587"/>
    </location>
</feature>
<organism evidence="9 10">
    <name type="scientific">Sulfobacillus acidophilus</name>
    <dbReference type="NCBI Taxonomy" id="53633"/>
    <lineage>
        <taxon>Bacteria</taxon>
        <taxon>Bacillati</taxon>
        <taxon>Bacillota</taxon>
        <taxon>Clostridia</taxon>
        <taxon>Eubacteriales</taxon>
        <taxon>Clostridiales Family XVII. Incertae Sedis</taxon>
        <taxon>Sulfobacillus</taxon>
    </lineage>
</organism>
<evidence type="ECO:0000256" key="4">
    <source>
        <dbReference type="RuleBase" id="RU361185"/>
    </source>
</evidence>
<dbReference type="EMBL" id="PXYV01000019">
    <property type="protein sequence ID" value="PSR22325.1"/>
    <property type="molecule type" value="Genomic_DNA"/>
</dbReference>
<dbReference type="InterPro" id="IPR030458">
    <property type="entry name" value="Glyco_hydro_31_AS"/>
</dbReference>
<accession>A0A2T2WJC6</accession>
<evidence type="ECO:0000256" key="2">
    <source>
        <dbReference type="ARBA" id="ARBA00022801"/>
    </source>
</evidence>
<dbReference type="SUPFAM" id="SSF74650">
    <property type="entry name" value="Galactose mutarotase-like"/>
    <property type="match status" value="1"/>
</dbReference>
<keyword evidence="3 4" id="KW-0326">Glycosidase</keyword>
<dbReference type="GO" id="GO:0004553">
    <property type="term" value="F:hydrolase activity, hydrolyzing O-glycosyl compounds"/>
    <property type="evidence" value="ECO:0007669"/>
    <property type="project" value="InterPro"/>
</dbReference>
<dbReference type="Gene3D" id="2.60.40.1180">
    <property type="entry name" value="Golgi alpha-mannosidase II"/>
    <property type="match status" value="2"/>
</dbReference>
<dbReference type="Pfam" id="PF17137">
    <property type="entry name" value="DUF5110"/>
    <property type="match status" value="1"/>
</dbReference>
<evidence type="ECO:0000259" key="8">
    <source>
        <dbReference type="Pfam" id="PF21365"/>
    </source>
</evidence>
<dbReference type="Gene3D" id="2.60.40.1760">
    <property type="entry name" value="glycosyl hydrolase (family 31)"/>
    <property type="match status" value="1"/>
</dbReference>
<dbReference type="AlphaFoldDB" id="A0A2T2WJC6"/>
<dbReference type="InterPro" id="IPR025887">
    <property type="entry name" value="Glyco_hydro_31_N_dom"/>
</dbReference>
<evidence type="ECO:0000313" key="10">
    <source>
        <dbReference type="Proteomes" id="UP000241848"/>
    </source>
</evidence>
<dbReference type="SUPFAM" id="SSF51011">
    <property type="entry name" value="Glycosyl hydrolase domain"/>
    <property type="match status" value="1"/>
</dbReference>
<dbReference type="SUPFAM" id="SSF51445">
    <property type="entry name" value="(Trans)glycosidases"/>
    <property type="match status" value="1"/>
</dbReference>
<dbReference type="CDD" id="cd06604">
    <property type="entry name" value="GH31_glucosidase_II_MalA"/>
    <property type="match status" value="1"/>
</dbReference>
<dbReference type="InterPro" id="IPR033403">
    <property type="entry name" value="DUF5110"/>
</dbReference>
<sequence length="822" mass="92324">MSRPHDGAWPPPSWERLEQVDAVYYENEYNTLKLTSGAEVIELSLLRLGGMRLCWIPEGAELLPTGILDEAQIRRAPLALEKVSNGWVAATNQDRTVYIQEHPFIITFYVNGRIAWQSAANAIGRAGASVWGQVPLLPADRVYGLGEKTGCFNKRPGRWQQWTTDAYLHTPSADPLYLSIPWVIVHRGQQNVGIFFANSHRTYFDVGSTDPNMLCMGADGGALDLFICPGTLPQILEQYTAITGRIPLPPIYALGFQQSRYSYKSAAEVLSVAEKFRELDLPCDLLYLDIDYMNGYRVFTWDPQRFPTPADMLQQLANLAIGVVTIIDPGIKVDPSYSIYQSGQVGQHFLRYRNGVEFHSQVWPGECAFPDFAQSRTRTWWASQHQPLIADGVAGIWNDMNEPAWSVADGAPYGLDSDADVVHHHDGQVYTHSAVHNLYGLWEAEATFSALAAELPESAGPNGEIIRRRPFILSRSGFSGIQRYAAVWTGDNCSWWEHLALAIPMCLNLGLSGIPFVGADVGGFQYNATPELYTRWLQMAIFFPLLRAHSANDTNPHEPWSFGIDTLNIVRTYLHYRYRMLPYWYSLFYESSQTGAPVMRPLVWDYPTCAVATERADDQFLVGPFLLVAPILHAGHRQRSVAILPGTWHDVWTGQEIIGPQTIVADAPLERIPLYVRSGSIIPLGPRVRSTRDWPVPGIPKEYFVTRGAGHFRVYADDGQTTRYQSGDYCLIDVTVKTSNKETILTWLPLERFAQADGRYTVHVGYYATPPLQIRSRDQILARVQENPDIGQWAWNSATQRITVVAQASLTQSDPLTVRIED</sequence>
<reference evidence="9 10" key="1">
    <citation type="journal article" date="2014" name="BMC Genomics">
        <title>Comparison of environmental and isolate Sulfobacillus genomes reveals diverse carbon, sulfur, nitrogen, and hydrogen metabolisms.</title>
        <authorList>
            <person name="Justice N.B."/>
            <person name="Norman A."/>
            <person name="Brown C.T."/>
            <person name="Singh A."/>
            <person name="Thomas B.C."/>
            <person name="Banfield J.F."/>
        </authorList>
    </citation>
    <scope>NUCLEOTIDE SEQUENCE [LARGE SCALE GENOMIC DNA]</scope>
    <source>
        <strain evidence="9">AMDSBA3</strain>
    </source>
</reference>
<feature type="domain" description="Glycosyl hydrolase family 31 C-terminal" evidence="8">
    <location>
        <begin position="595"/>
        <end position="682"/>
    </location>
</feature>
<dbReference type="InterPro" id="IPR011013">
    <property type="entry name" value="Gal_mutarotase_sf_dom"/>
</dbReference>
<dbReference type="PROSITE" id="PS00129">
    <property type="entry name" value="GLYCOSYL_HYDROL_F31_1"/>
    <property type="match status" value="1"/>
</dbReference>
<dbReference type="Pfam" id="PF21365">
    <property type="entry name" value="Glyco_hydro_31_3rd"/>
    <property type="match status" value="1"/>
</dbReference>
<dbReference type="InterPro" id="IPR000322">
    <property type="entry name" value="Glyco_hydro_31_TIM"/>
</dbReference>
<evidence type="ECO:0000256" key="1">
    <source>
        <dbReference type="ARBA" id="ARBA00007806"/>
    </source>
</evidence>
<evidence type="ECO:0000313" key="9">
    <source>
        <dbReference type="EMBL" id="PSR22325.1"/>
    </source>
</evidence>
<proteinExistence type="inferred from homology"/>
<dbReference type="InterPro" id="IPR048395">
    <property type="entry name" value="Glyco_hydro_31_C"/>
</dbReference>
<dbReference type="GO" id="GO:0030246">
    <property type="term" value="F:carbohydrate binding"/>
    <property type="evidence" value="ECO:0007669"/>
    <property type="project" value="InterPro"/>
</dbReference>
<comment type="similarity">
    <text evidence="1 4">Belongs to the glycosyl hydrolase 31 family.</text>
</comment>
<dbReference type="GO" id="GO:0005975">
    <property type="term" value="P:carbohydrate metabolic process"/>
    <property type="evidence" value="ECO:0007669"/>
    <property type="project" value="InterPro"/>
</dbReference>
<evidence type="ECO:0000259" key="6">
    <source>
        <dbReference type="Pfam" id="PF13802"/>
    </source>
</evidence>
<dbReference type="InterPro" id="IPR017853">
    <property type="entry name" value="GH"/>
</dbReference>